<dbReference type="Pfam" id="PF07983">
    <property type="entry name" value="X8"/>
    <property type="match status" value="2"/>
</dbReference>
<evidence type="ECO:0000256" key="4">
    <source>
        <dbReference type="ARBA" id="ARBA00022729"/>
    </source>
</evidence>
<keyword evidence="7" id="KW-0539">Nucleus</keyword>
<comment type="subcellular location">
    <subcellularLocation>
        <location evidence="2">Cell membrane</location>
        <topology evidence="2">Lipid-anchor</topology>
        <topology evidence="2">GPI-anchor</topology>
    </subcellularLocation>
    <subcellularLocation>
        <location evidence="1">Nucleus</location>
    </subcellularLocation>
</comment>
<dbReference type="Pfam" id="PF23173">
    <property type="entry name" value="bHLH_SAC51"/>
    <property type="match status" value="1"/>
</dbReference>
<protein>
    <recommendedName>
        <fullName evidence="9">BHLH domain-containing protein</fullName>
    </recommendedName>
</protein>
<feature type="compositionally biased region" description="Low complexity" evidence="8">
    <location>
        <begin position="383"/>
        <end position="398"/>
    </location>
</feature>
<evidence type="ECO:0000256" key="3">
    <source>
        <dbReference type="ARBA" id="ARBA00022622"/>
    </source>
</evidence>
<dbReference type="Gene3D" id="4.10.280.10">
    <property type="entry name" value="Helix-loop-helix DNA-binding domain"/>
    <property type="match status" value="1"/>
</dbReference>
<evidence type="ECO:0000256" key="2">
    <source>
        <dbReference type="ARBA" id="ARBA00004609"/>
    </source>
</evidence>
<keyword evidence="3" id="KW-0472">Membrane</keyword>
<dbReference type="PANTHER" id="PTHR31044">
    <property type="entry name" value="BETA-1,3 GLUCANASE"/>
    <property type="match status" value="1"/>
</dbReference>
<keyword evidence="3" id="KW-0449">Lipoprotein</keyword>
<dbReference type="GO" id="GO:0009506">
    <property type="term" value="C:plasmodesma"/>
    <property type="evidence" value="ECO:0007669"/>
    <property type="project" value="UniProtKB-ARBA"/>
</dbReference>
<keyword evidence="3" id="KW-0325">Glycoprotein</keyword>
<evidence type="ECO:0000256" key="8">
    <source>
        <dbReference type="SAM" id="MobiDB-lite"/>
    </source>
</evidence>
<feature type="compositionally biased region" description="Acidic residues" evidence="8">
    <location>
        <begin position="333"/>
        <end position="353"/>
    </location>
</feature>
<evidence type="ECO:0000256" key="7">
    <source>
        <dbReference type="ARBA" id="ARBA00023242"/>
    </source>
</evidence>
<keyword evidence="6" id="KW-0804">Transcription</keyword>
<dbReference type="InterPro" id="IPR036638">
    <property type="entry name" value="HLH_DNA-bd_sf"/>
</dbReference>
<organism evidence="10 11">
    <name type="scientific">Ziziphus jujuba var. spinosa</name>
    <dbReference type="NCBI Taxonomy" id="714518"/>
    <lineage>
        <taxon>Eukaryota</taxon>
        <taxon>Viridiplantae</taxon>
        <taxon>Streptophyta</taxon>
        <taxon>Embryophyta</taxon>
        <taxon>Tracheophyta</taxon>
        <taxon>Spermatophyta</taxon>
        <taxon>Magnoliopsida</taxon>
        <taxon>eudicotyledons</taxon>
        <taxon>Gunneridae</taxon>
        <taxon>Pentapetalae</taxon>
        <taxon>rosids</taxon>
        <taxon>fabids</taxon>
        <taxon>Rosales</taxon>
        <taxon>Rhamnaceae</taxon>
        <taxon>Paliureae</taxon>
        <taxon>Ziziphus</taxon>
    </lineage>
</organism>
<dbReference type="GO" id="GO:0005634">
    <property type="term" value="C:nucleus"/>
    <property type="evidence" value="ECO:0007669"/>
    <property type="project" value="UniProtKB-SubCell"/>
</dbReference>
<name>A0A978VZJ4_ZIZJJ</name>
<evidence type="ECO:0000256" key="6">
    <source>
        <dbReference type="ARBA" id="ARBA00023163"/>
    </source>
</evidence>
<dbReference type="PANTHER" id="PTHR31044:SF130">
    <property type="entry name" value="CARBOHYDRATE-BINDING X8 DOMAIN SUPERFAMILY PROTEIN"/>
    <property type="match status" value="1"/>
</dbReference>
<evidence type="ECO:0000256" key="1">
    <source>
        <dbReference type="ARBA" id="ARBA00004123"/>
    </source>
</evidence>
<dbReference type="GO" id="GO:0046983">
    <property type="term" value="F:protein dimerization activity"/>
    <property type="evidence" value="ECO:0007669"/>
    <property type="project" value="InterPro"/>
</dbReference>
<feature type="region of interest" description="Disordered" evidence="8">
    <location>
        <begin position="333"/>
        <end position="404"/>
    </location>
</feature>
<comment type="caution">
    <text evidence="10">The sequence shown here is derived from an EMBL/GenBank/DDBJ whole genome shotgun (WGS) entry which is preliminary data.</text>
</comment>
<dbReference type="InterPro" id="IPR011598">
    <property type="entry name" value="bHLH_dom"/>
</dbReference>
<dbReference type="Proteomes" id="UP000813462">
    <property type="component" value="Unassembled WGS sequence"/>
</dbReference>
<sequence length="453" mass="50642">MNSYYQEAGRHQWNCDFLNSALVAISDPRKISMLVNAQSWCIAKASASQENLQEDLDFACRVVDCRPTQQGGTCHEPNSHVHHASFAMNEYYQSRGRHDWDCYFSRTALIALADPRGTGTPPRVEKQNTWCVAKPGTPDNMLGANIKYACGKLSECGDILQHGSCFFPNTLINHASFVMNLYYKTLGHYTCDFNGTGIIVMTDPRFLMQSDHQFYPRKEPPLVNQVGNNYMHVPVASAFGAVLPPGSKHLKPFHDVELQSSEVCPKNFIIFDQTDHHSQIMYNPAMAHRFNTPGLNIHSTYFHDNFGGKEINDVTEMSSPLEEDSDDIDALLSSEEDEEEEEEEQAEYDEEEVSTARTYGNYGSSSPESCSTYGSKARKNRASSSVQKSSGNSGSSCNSERKRQRVKKMVRALRGIVPGGNQMNSVTVLDEAVRYLKSLKVEVQKLGVGNLKN</sequence>
<reference evidence="10" key="1">
    <citation type="journal article" date="2021" name="Front. Plant Sci.">
        <title>Chromosome-Scale Genome Assembly for Chinese Sour Jujube and Insights Into Its Genome Evolution and Domestication Signature.</title>
        <authorList>
            <person name="Shen L.-Y."/>
            <person name="Luo H."/>
            <person name="Wang X.-L."/>
            <person name="Wang X.-M."/>
            <person name="Qiu X.-J."/>
            <person name="Liu H."/>
            <person name="Zhou S.-S."/>
            <person name="Jia K.-H."/>
            <person name="Nie S."/>
            <person name="Bao Y.-T."/>
            <person name="Zhang R.-G."/>
            <person name="Yun Q.-Z."/>
            <person name="Chai Y.-H."/>
            <person name="Lu J.-Y."/>
            <person name="Li Y."/>
            <person name="Zhao S.-W."/>
            <person name="Mao J.-F."/>
            <person name="Jia S.-G."/>
            <person name="Mao Y.-M."/>
        </authorList>
    </citation>
    <scope>NUCLEOTIDE SEQUENCE</scope>
    <source>
        <strain evidence="10">AT0</strain>
        <tissue evidence="10">Leaf</tissue>
    </source>
</reference>
<evidence type="ECO:0000313" key="11">
    <source>
        <dbReference type="Proteomes" id="UP000813462"/>
    </source>
</evidence>
<evidence type="ECO:0000256" key="5">
    <source>
        <dbReference type="ARBA" id="ARBA00023015"/>
    </source>
</evidence>
<gene>
    <name evidence="10" type="ORF">FEM48_Zijuj01G0060300</name>
</gene>
<dbReference type="InterPro" id="IPR012946">
    <property type="entry name" value="X8"/>
</dbReference>
<dbReference type="GO" id="GO:0005886">
    <property type="term" value="C:plasma membrane"/>
    <property type="evidence" value="ECO:0007669"/>
    <property type="project" value="UniProtKB-SubCell"/>
</dbReference>
<keyword evidence="3" id="KW-0336">GPI-anchor</keyword>
<keyword evidence="4" id="KW-0732">Signal</keyword>
<dbReference type="SUPFAM" id="SSF47459">
    <property type="entry name" value="HLH, helix-loop-helix DNA-binding domain"/>
    <property type="match status" value="1"/>
</dbReference>
<dbReference type="SMART" id="SM00768">
    <property type="entry name" value="X8"/>
    <property type="match status" value="2"/>
</dbReference>
<feature type="domain" description="BHLH" evidence="9">
    <location>
        <begin position="390"/>
        <end position="439"/>
    </location>
</feature>
<dbReference type="GO" id="GO:0098552">
    <property type="term" value="C:side of membrane"/>
    <property type="evidence" value="ECO:0007669"/>
    <property type="project" value="UniProtKB-KW"/>
</dbReference>
<evidence type="ECO:0000313" key="10">
    <source>
        <dbReference type="EMBL" id="KAH7545128.1"/>
    </source>
</evidence>
<dbReference type="InterPro" id="IPR044788">
    <property type="entry name" value="X8_dom_prot"/>
</dbReference>
<dbReference type="SMART" id="SM00353">
    <property type="entry name" value="HLH"/>
    <property type="match status" value="1"/>
</dbReference>
<dbReference type="Gene3D" id="1.20.58.1040">
    <property type="match status" value="2"/>
</dbReference>
<accession>A0A978VZJ4</accession>
<dbReference type="EMBL" id="JAEACU010000001">
    <property type="protein sequence ID" value="KAH7545128.1"/>
    <property type="molecule type" value="Genomic_DNA"/>
</dbReference>
<proteinExistence type="predicted"/>
<evidence type="ECO:0000259" key="9">
    <source>
        <dbReference type="PROSITE" id="PS50888"/>
    </source>
</evidence>
<dbReference type="PROSITE" id="PS50888">
    <property type="entry name" value="BHLH"/>
    <property type="match status" value="1"/>
</dbReference>
<keyword evidence="5" id="KW-0805">Transcription regulation</keyword>
<feature type="compositionally biased region" description="Polar residues" evidence="8">
    <location>
        <begin position="355"/>
        <end position="374"/>
    </location>
</feature>
<dbReference type="AlphaFoldDB" id="A0A978VZJ4"/>